<accession>A0ABP1QLN5</accession>
<dbReference type="EMBL" id="CAXLJM020000038">
    <property type="protein sequence ID" value="CAL8107588.1"/>
    <property type="molecule type" value="Genomic_DNA"/>
</dbReference>
<comment type="caution">
    <text evidence="7">The sequence shown here is derived from an EMBL/GenBank/DDBJ whole genome shotgun (WGS) entry which is preliminary data.</text>
</comment>
<evidence type="ECO:0000256" key="3">
    <source>
        <dbReference type="ARBA" id="ARBA00022827"/>
    </source>
</evidence>
<evidence type="ECO:0000256" key="1">
    <source>
        <dbReference type="ARBA" id="ARBA00004275"/>
    </source>
</evidence>
<dbReference type="InterPro" id="IPR016169">
    <property type="entry name" value="FAD-bd_PCMH_sub2"/>
</dbReference>
<dbReference type="PROSITE" id="PS51387">
    <property type="entry name" value="FAD_PCMH"/>
    <property type="match status" value="1"/>
</dbReference>
<keyword evidence="5" id="KW-0732">Signal</keyword>
<feature type="signal peptide" evidence="5">
    <location>
        <begin position="1"/>
        <end position="20"/>
    </location>
</feature>
<dbReference type="Gene3D" id="1.10.45.10">
    <property type="entry name" value="Vanillyl-alcohol Oxidase, Chain A, domain 4"/>
    <property type="match status" value="1"/>
</dbReference>
<dbReference type="EMBL" id="CAXLJM020000043">
    <property type="protein sequence ID" value="CAL8110094.1"/>
    <property type="molecule type" value="Genomic_DNA"/>
</dbReference>
<evidence type="ECO:0000256" key="4">
    <source>
        <dbReference type="ARBA" id="ARBA00023140"/>
    </source>
</evidence>
<evidence type="ECO:0000313" key="7">
    <source>
        <dbReference type="EMBL" id="CAL8107588.1"/>
    </source>
</evidence>
<evidence type="ECO:0000256" key="5">
    <source>
        <dbReference type="SAM" id="SignalP"/>
    </source>
</evidence>
<feature type="domain" description="FAD-binding PCMH-type" evidence="6">
    <location>
        <begin position="46"/>
        <end position="252"/>
    </location>
</feature>
<dbReference type="Pfam" id="PF01565">
    <property type="entry name" value="FAD_binding_4"/>
    <property type="match status" value="1"/>
</dbReference>
<evidence type="ECO:0000259" key="6">
    <source>
        <dbReference type="PROSITE" id="PS51387"/>
    </source>
</evidence>
<organism evidence="7 9">
    <name type="scientific">Orchesella dallaii</name>
    <dbReference type="NCBI Taxonomy" id="48710"/>
    <lineage>
        <taxon>Eukaryota</taxon>
        <taxon>Metazoa</taxon>
        <taxon>Ecdysozoa</taxon>
        <taxon>Arthropoda</taxon>
        <taxon>Hexapoda</taxon>
        <taxon>Collembola</taxon>
        <taxon>Entomobryomorpha</taxon>
        <taxon>Entomobryoidea</taxon>
        <taxon>Orchesellidae</taxon>
        <taxon>Orchesellinae</taxon>
        <taxon>Orchesella</taxon>
    </lineage>
</organism>
<comment type="subcellular location">
    <subcellularLocation>
        <location evidence="1">Peroxisome</location>
    </subcellularLocation>
</comment>
<dbReference type="InterPro" id="IPR036318">
    <property type="entry name" value="FAD-bd_PCMH-like_sf"/>
</dbReference>
<keyword evidence="2" id="KW-0285">Flavoprotein</keyword>
<proteinExistence type="predicted"/>
<keyword evidence="3" id="KW-0274">FAD</keyword>
<dbReference type="InterPro" id="IPR006094">
    <property type="entry name" value="Oxid_FAD_bind_N"/>
</dbReference>
<dbReference type="InterPro" id="IPR015213">
    <property type="entry name" value="Cholesterol_OX_subst-bd"/>
</dbReference>
<dbReference type="Gene3D" id="3.30.43.10">
    <property type="entry name" value="Uridine Diphospho-n-acetylenolpyruvylglucosamine Reductase, domain 2"/>
    <property type="match status" value="1"/>
</dbReference>
<dbReference type="InterPro" id="IPR016170">
    <property type="entry name" value="Cytok_DH_C_sf"/>
</dbReference>
<dbReference type="InterPro" id="IPR016164">
    <property type="entry name" value="FAD-linked_Oxase-like_C"/>
</dbReference>
<reference evidence="7 9" key="1">
    <citation type="submission" date="2024-08" db="EMBL/GenBank/DDBJ databases">
        <authorList>
            <person name="Cucini C."/>
            <person name="Frati F."/>
        </authorList>
    </citation>
    <scope>NUCLEOTIDE SEQUENCE [LARGE SCALE GENOMIC DNA]</scope>
</reference>
<sequence length="584" mass="65498">MFPLFPCFAAILLFAQTNNAQPNPNIWTAGLEISYDSYSNWAQSINNTQPFLVVYPRTSQQVASVVTWAYTVGRNVRIQGHRHSYPPITVSRMDDPSKILLIDLTRHMTKLRIGSRAGGTGTGQRLNNGGRLNTVVAETGATMDALFRFSEENNLGLVMAPIIGQDATIGGVLAIGGHGAGIPALNEKLQGPGYTFGSVSNTILEFKAIVWNNRTNRYLVQTFTRSNPDTAAFIVHVGRAIITEVTLMVGPNYNYRCVSYTNIPGRELFAHPANSRGLRTFTSFMDDVGRVDVIWYPFVQSPWLKIWSVEENKPRNSTFIDEPYPYQFDSTFLNPQTPGTVFGPLSLERLERGLTQDNRWDIWGRSKNTILHYNRTTTPLSYSGYVVLTNRANVQLVLHEISEFYLKLLDEYGARGIYPIDNYIKLRVTGLDDPRETGVNGAVGPLISPTSPMPSRPDFDSGVWMNTLTTTGRPYSDEFMRKMEDFAYLRFNGNDAIVRPEWSKNWGHSDAAPFGNQYFLKNTIPQVFGVQEWNRAIAILDKYDPHQVISNSFLRELMVPYGGRGPLAITQGTSIQVAGFGWNK</sequence>
<dbReference type="PANTHER" id="PTHR43762">
    <property type="entry name" value="L-GULONOLACTONE OXIDASE"/>
    <property type="match status" value="1"/>
</dbReference>
<dbReference type="PANTHER" id="PTHR43762:SF1">
    <property type="entry name" value="D-ARABINONO-1,4-LACTONE OXIDASE"/>
    <property type="match status" value="1"/>
</dbReference>
<dbReference type="SUPFAM" id="SSF56176">
    <property type="entry name" value="FAD-binding/transporter-associated domain-like"/>
    <property type="match status" value="1"/>
</dbReference>
<dbReference type="Pfam" id="PF09129">
    <property type="entry name" value="Chol_subst-bind"/>
    <property type="match status" value="1"/>
</dbReference>
<dbReference type="Gene3D" id="3.40.462.10">
    <property type="entry name" value="FAD-linked oxidases, C-terminal domain"/>
    <property type="match status" value="1"/>
</dbReference>
<evidence type="ECO:0000313" key="8">
    <source>
        <dbReference type="EMBL" id="CAL8110094.1"/>
    </source>
</evidence>
<gene>
    <name evidence="7" type="ORF">ODALV1_LOCUS12719</name>
    <name evidence="8" type="ORF">ODALV1_LOCUS13971</name>
</gene>
<dbReference type="Gene3D" id="3.30.465.10">
    <property type="match status" value="1"/>
</dbReference>
<evidence type="ECO:0000256" key="2">
    <source>
        <dbReference type="ARBA" id="ARBA00022630"/>
    </source>
</evidence>
<dbReference type="InterPro" id="IPR016166">
    <property type="entry name" value="FAD-bd_PCMH"/>
</dbReference>
<dbReference type="InterPro" id="IPR016167">
    <property type="entry name" value="FAD-bd_PCMH_sub1"/>
</dbReference>
<keyword evidence="9" id="KW-1185">Reference proteome</keyword>
<dbReference type="SUPFAM" id="SSF55103">
    <property type="entry name" value="FAD-linked oxidases, C-terminal domain"/>
    <property type="match status" value="1"/>
</dbReference>
<protein>
    <recommendedName>
        <fullName evidence="6">FAD-binding PCMH-type domain-containing protein</fullName>
    </recommendedName>
</protein>
<keyword evidence="4" id="KW-0576">Peroxisome</keyword>
<name>A0ABP1QLN5_9HEXA</name>
<feature type="chain" id="PRO_5045029705" description="FAD-binding PCMH-type domain-containing protein" evidence="5">
    <location>
        <begin position="21"/>
        <end position="584"/>
    </location>
</feature>
<dbReference type="InterPro" id="IPR016171">
    <property type="entry name" value="Vanillyl_alc_oxidase_C-sub2"/>
</dbReference>
<dbReference type="InterPro" id="IPR010031">
    <property type="entry name" value="FAD_lactone_oxidase-like"/>
</dbReference>
<dbReference type="Proteomes" id="UP001642540">
    <property type="component" value="Unassembled WGS sequence"/>
</dbReference>
<evidence type="ECO:0000313" key="9">
    <source>
        <dbReference type="Proteomes" id="UP001642540"/>
    </source>
</evidence>